<evidence type="ECO:0000313" key="1">
    <source>
        <dbReference type="EMBL" id="GAN10327.1"/>
    </source>
</evidence>
<evidence type="ECO:0000313" key="2">
    <source>
        <dbReference type="Proteomes" id="UP000053815"/>
    </source>
</evidence>
<organism evidence="1">
    <name type="scientific">Mucor ambiguus</name>
    <dbReference type="NCBI Taxonomy" id="91626"/>
    <lineage>
        <taxon>Eukaryota</taxon>
        <taxon>Fungi</taxon>
        <taxon>Fungi incertae sedis</taxon>
        <taxon>Mucoromycota</taxon>
        <taxon>Mucoromycotina</taxon>
        <taxon>Mucoromycetes</taxon>
        <taxon>Mucorales</taxon>
        <taxon>Mucorineae</taxon>
        <taxon>Mucoraceae</taxon>
        <taxon>Mucor</taxon>
    </lineage>
</organism>
<protein>
    <submittedName>
        <fullName evidence="1">Uncharacterized protein</fullName>
    </submittedName>
</protein>
<accession>A0A0C9N2S0</accession>
<reference evidence="1" key="1">
    <citation type="submission" date="2014-09" db="EMBL/GenBank/DDBJ databases">
        <title>Draft genome sequence of an oleaginous Mucoromycotina fungus Mucor ambiguus NBRC6742.</title>
        <authorList>
            <person name="Takeda I."/>
            <person name="Yamane N."/>
            <person name="Morita T."/>
            <person name="Tamano K."/>
            <person name="Machida M."/>
            <person name="Baker S."/>
            <person name="Koike H."/>
        </authorList>
    </citation>
    <scope>NUCLEOTIDE SEQUENCE</scope>
    <source>
        <strain evidence="1">NBRC 6742</strain>
    </source>
</reference>
<dbReference type="EMBL" id="DF836632">
    <property type="protein sequence ID" value="GAN10327.1"/>
    <property type="molecule type" value="Genomic_DNA"/>
</dbReference>
<sequence length="93" mass="11149">MTNHTARYITSTNLGMFKSTYPSKTASLQLYKKHTLYDIFEEQDEENEEDYNDYAMNSNQHYFAHKRYSTSSSYSITDHLETIYEVEEEQHQE</sequence>
<proteinExistence type="predicted"/>
<dbReference type="AlphaFoldDB" id="A0A0C9N2S0"/>
<gene>
    <name evidence="1" type="ORF">MAM1_0343c09865</name>
</gene>
<keyword evidence="2" id="KW-1185">Reference proteome</keyword>
<dbReference type="OrthoDB" id="10430275at2759"/>
<dbReference type="Proteomes" id="UP000053815">
    <property type="component" value="Unassembled WGS sequence"/>
</dbReference>
<name>A0A0C9N2S0_9FUNG</name>